<feature type="chain" id="PRO_5010257014" evidence="7">
    <location>
        <begin position="31"/>
        <end position="262"/>
    </location>
</feature>
<evidence type="ECO:0000256" key="6">
    <source>
        <dbReference type="PIRSR" id="PIRSR004846-1"/>
    </source>
</evidence>
<evidence type="ECO:0000256" key="7">
    <source>
        <dbReference type="SAM" id="SignalP"/>
    </source>
</evidence>
<dbReference type="SUPFAM" id="SSF53850">
    <property type="entry name" value="Periplasmic binding protein-like II"/>
    <property type="match status" value="1"/>
</dbReference>
<dbReference type="RefSeq" id="WP_027260504.1">
    <property type="nucleotide sequence ID" value="NZ_FPAW01000002.1"/>
</dbReference>
<dbReference type="AlphaFoldDB" id="A0A1I6Y5C1"/>
<evidence type="ECO:0000256" key="3">
    <source>
        <dbReference type="ARBA" id="ARBA00022723"/>
    </source>
</evidence>
<dbReference type="NCBIfam" id="TIGR01256">
    <property type="entry name" value="modA"/>
    <property type="match status" value="1"/>
</dbReference>
<evidence type="ECO:0000256" key="4">
    <source>
        <dbReference type="ARBA" id="ARBA00022729"/>
    </source>
</evidence>
<dbReference type="Pfam" id="PF13531">
    <property type="entry name" value="SBP_bac_11"/>
    <property type="match status" value="1"/>
</dbReference>
<dbReference type="EMBL" id="FPAW01000002">
    <property type="protein sequence ID" value="SFT45324.1"/>
    <property type="molecule type" value="Genomic_DNA"/>
</dbReference>
<evidence type="ECO:0000256" key="5">
    <source>
        <dbReference type="ARBA" id="ARBA00062515"/>
    </source>
</evidence>
<keyword evidence="9" id="KW-1185">Reference proteome</keyword>
<dbReference type="FunFam" id="3.40.190.10:FF:000035">
    <property type="entry name" value="Molybdate ABC transporter substrate-binding protein"/>
    <property type="match status" value="1"/>
</dbReference>
<evidence type="ECO:0000313" key="8">
    <source>
        <dbReference type="EMBL" id="SFT45324.1"/>
    </source>
</evidence>
<sequence length="262" mass="27428">MPAHLLRRMTAAMLLALTLCGTGQSLRAQAPITVFAAASLKSALDEIAQGFSATRGPIQLSYGGSSTLARQIQYGAPAQIFLSANTDWMDALERDGLIVADTRVDLLTNSLVLIAGPDVGPVPPISPGFNLAGALGTERLAMALVDAVPAGLYGRAALQSLGIWETVRDRVAQADNVRAALMLVAMGEAPLGIVYTTDAAADPRVRVVGTFPPDSHPPIVYPIALIKGPNQPEAQALLNYLRSPEASAVFERHGFGLAPAIK</sequence>
<name>A0A1I6Y5C1_9RHOB</name>
<keyword evidence="4 7" id="KW-0732">Signal</keyword>
<proteinExistence type="inferred from homology"/>
<evidence type="ECO:0000256" key="1">
    <source>
        <dbReference type="ARBA" id="ARBA00009175"/>
    </source>
</evidence>
<dbReference type="Proteomes" id="UP000182466">
    <property type="component" value="Unassembled WGS sequence"/>
</dbReference>
<dbReference type="PANTHER" id="PTHR30632">
    <property type="entry name" value="MOLYBDATE-BINDING PERIPLASMIC PROTEIN"/>
    <property type="match status" value="1"/>
</dbReference>
<protein>
    <submittedName>
        <fullName evidence="8">Molybdate transport system substrate-binding protein</fullName>
    </submittedName>
</protein>
<dbReference type="PIRSF" id="PIRSF004846">
    <property type="entry name" value="ModA"/>
    <property type="match status" value="1"/>
</dbReference>
<feature type="binding site" evidence="6">
    <location>
        <position position="150"/>
    </location>
    <ligand>
        <name>molybdate</name>
        <dbReference type="ChEBI" id="CHEBI:36264"/>
    </ligand>
</feature>
<dbReference type="GO" id="GO:0030973">
    <property type="term" value="F:molybdate ion binding"/>
    <property type="evidence" value="ECO:0007669"/>
    <property type="project" value="TreeGrafter"/>
</dbReference>
<evidence type="ECO:0000256" key="2">
    <source>
        <dbReference type="ARBA" id="ARBA00022505"/>
    </source>
</evidence>
<dbReference type="GO" id="GO:0030288">
    <property type="term" value="C:outer membrane-bounded periplasmic space"/>
    <property type="evidence" value="ECO:0007669"/>
    <property type="project" value="TreeGrafter"/>
</dbReference>
<feature type="binding site" evidence="6">
    <location>
        <position position="177"/>
    </location>
    <ligand>
        <name>molybdate</name>
        <dbReference type="ChEBI" id="CHEBI:36264"/>
    </ligand>
</feature>
<dbReference type="PANTHER" id="PTHR30632:SF17">
    <property type="entry name" value="MOLYBDATE-BINDING PROTEIN MODA"/>
    <property type="match status" value="1"/>
</dbReference>
<dbReference type="InterPro" id="IPR005950">
    <property type="entry name" value="ModA"/>
</dbReference>
<dbReference type="CDD" id="cd13536">
    <property type="entry name" value="PBP2_EcModA"/>
    <property type="match status" value="1"/>
</dbReference>
<dbReference type="InterPro" id="IPR050682">
    <property type="entry name" value="ModA/WtpA"/>
</dbReference>
<dbReference type="GO" id="GO:0015689">
    <property type="term" value="P:molybdate ion transport"/>
    <property type="evidence" value="ECO:0007669"/>
    <property type="project" value="InterPro"/>
</dbReference>
<feature type="binding site" evidence="6">
    <location>
        <position position="195"/>
    </location>
    <ligand>
        <name>molybdate</name>
        <dbReference type="ChEBI" id="CHEBI:36264"/>
    </ligand>
</feature>
<feature type="binding site" evidence="6">
    <location>
        <position position="39"/>
    </location>
    <ligand>
        <name>molybdate</name>
        <dbReference type="ChEBI" id="CHEBI:36264"/>
    </ligand>
</feature>
<feature type="signal peptide" evidence="7">
    <location>
        <begin position="1"/>
        <end position="30"/>
    </location>
</feature>
<dbReference type="OrthoDB" id="9785015at2"/>
<keyword evidence="3 6" id="KW-0479">Metal-binding</keyword>
<comment type="subunit">
    <text evidence="5">The complex is composed of two ATP-binding proteins (ModC), two transmembrane proteins (ModB) and a solute-binding protein (ModA).</text>
</comment>
<reference evidence="8 9" key="1">
    <citation type="submission" date="2016-10" db="EMBL/GenBank/DDBJ databases">
        <authorList>
            <person name="de Groot N.N."/>
        </authorList>
    </citation>
    <scope>NUCLEOTIDE SEQUENCE [LARGE SCALE GENOMIC DNA]</scope>
    <source>
        <strain evidence="8 9">CGMCC 1.10959</strain>
    </source>
</reference>
<dbReference type="GO" id="GO:0046872">
    <property type="term" value="F:metal ion binding"/>
    <property type="evidence" value="ECO:0007669"/>
    <property type="project" value="UniProtKB-KW"/>
</dbReference>
<dbReference type="GO" id="GO:1901359">
    <property type="term" value="F:tungstate binding"/>
    <property type="evidence" value="ECO:0007669"/>
    <property type="project" value="UniProtKB-ARBA"/>
</dbReference>
<comment type="similarity">
    <text evidence="1">Belongs to the bacterial solute-binding protein ModA family.</text>
</comment>
<dbReference type="Gene3D" id="3.40.190.10">
    <property type="entry name" value="Periplasmic binding protein-like II"/>
    <property type="match status" value="2"/>
</dbReference>
<gene>
    <name evidence="8" type="ORF">SAMN05216236_10258</name>
</gene>
<keyword evidence="2 6" id="KW-0500">Molybdenum</keyword>
<organism evidence="8 9">
    <name type="scientific">Sedimentitalea nanhaiensis</name>
    <dbReference type="NCBI Taxonomy" id="999627"/>
    <lineage>
        <taxon>Bacteria</taxon>
        <taxon>Pseudomonadati</taxon>
        <taxon>Pseudomonadota</taxon>
        <taxon>Alphaproteobacteria</taxon>
        <taxon>Rhodobacterales</taxon>
        <taxon>Paracoccaceae</taxon>
        <taxon>Sedimentitalea</taxon>
    </lineage>
</organism>
<accession>A0A1I6Y5C1</accession>
<dbReference type="STRING" id="999627.SAMN05216236_10258"/>
<evidence type="ECO:0000313" key="9">
    <source>
        <dbReference type="Proteomes" id="UP000182466"/>
    </source>
</evidence>
<dbReference type="eggNOG" id="COG0725">
    <property type="taxonomic scope" value="Bacteria"/>
</dbReference>
<feature type="binding site" evidence="6">
    <location>
        <position position="65"/>
    </location>
    <ligand>
        <name>molybdate</name>
        <dbReference type="ChEBI" id="CHEBI:36264"/>
    </ligand>
</feature>